<sequence length="98" mass="11045">MLGKRCCKAVLLVVQAVPDLNMPAKIHSSFTLRVVAQRPNDSVDEFNYLLNQPYLNLTTDVDRLIPVLASTYHRSCSSLTRFSKNRPGDNFLVTSFSQ</sequence>
<dbReference type="Proteomes" id="UP000054549">
    <property type="component" value="Unassembled WGS sequence"/>
</dbReference>
<gene>
    <name evidence="1" type="ORF">M378DRAFT_422673</name>
</gene>
<reference evidence="1 2" key="1">
    <citation type="submission" date="2014-04" db="EMBL/GenBank/DDBJ databases">
        <title>Evolutionary Origins and Diversification of the Mycorrhizal Mutualists.</title>
        <authorList>
            <consortium name="DOE Joint Genome Institute"/>
            <consortium name="Mycorrhizal Genomics Consortium"/>
            <person name="Kohler A."/>
            <person name="Kuo A."/>
            <person name="Nagy L.G."/>
            <person name="Floudas D."/>
            <person name="Copeland A."/>
            <person name="Barry K.W."/>
            <person name="Cichocki N."/>
            <person name="Veneault-Fourrey C."/>
            <person name="LaButti K."/>
            <person name="Lindquist E.A."/>
            <person name="Lipzen A."/>
            <person name="Lundell T."/>
            <person name="Morin E."/>
            <person name="Murat C."/>
            <person name="Riley R."/>
            <person name="Ohm R."/>
            <person name="Sun H."/>
            <person name="Tunlid A."/>
            <person name="Henrissat B."/>
            <person name="Grigoriev I.V."/>
            <person name="Hibbett D.S."/>
            <person name="Martin F."/>
        </authorList>
    </citation>
    <scope>NUCLEOTIDE SEQUENCE [LARGE SCALE GENOMIC DNA]</scope>
    <source>
        <strain evidence="1 2">Koide BX008</strain>
    </source>
</reference>
<proteinExistence type="predicted"/>
<organism evidence="1 2">
    <name type="scientific">Amanita muscaria (strain Koide BX008)</name>
    <dbReference type="NCBI Taxonomy" id="946122"/>
    <lineage>
        <taxon>Eukaryota</taxon>
        <taxon>Fungi</taxon>
        <taxon>Dikarya</taxon>
        <taxon>Basidiomycota</taxon>
        <taxon>Agaricomycotina</taxon>
        <taxon>Agaricomycetes</taxon>
        <taxon>Agaricomycetidae</taxon>
        <taxon>Agaricales</taxon>
        <taxon>Pluteineae</taxon>
        <taxon>Amanitaceae</taxon>
        <taxon>Amanita</taxon>
    </lineage>
</organism>
<evidence type="ECO:0000313" key="1">
    <source>
        <dbReference type="EMBL" id="KIL57011.1"/>
    </source>
</evidence>
<dbReference type="EMBL" id="KN818387">
    <property type="protein sequence ID" value="KIL57011.1"/>
    <property type="molecule type" value="Genomic_DNA"/>
</dbReference>
<protein>
    <submittedName>
        <fullName evidence="1">Uncharacterized protein</fullName>
    </submittedName>
</protein>
<dbReference type="InParanoid" id="A0A0C2WK21"/>
<keyword evidence="2" id="KW-1185">Reference proteome</keyword>
<name>A0A0C2WK21_AMAMK</name>
<evidence type="ECO:0000313" key="2">
    <source>
        <dbReference type="Proteomes" id="UP000054549"/>
    </source>
</evidence>
<dbReference type="HOGENOM" id="CLU_2333174_0_0_1"/>
<dbReference type="AlphaFoldDB" id="A0A0C2WK21"/>
<accession>A0A0C2WK21</accession>